<keyword evidence="1 2" id="KW-0238">DNA-binding</keyword>
<dbReference type="PANTHER" id="PTHR10302:SF0">
    <property type="entry name" value="SINGLE-STRANDED DNA-BINDING PROTEIN, MITOCHONDRIAL"/>
    <property type="match status" value="1"/>
</dbReference>
<dbReference type="GO" id="GO:0003697">
    <property type="term" value="F:single-stranded DNA binding"/>
    <property type="evidence" value="ECO:0007669"/>
    <property type="project" value="UniProtKB-UniRule"/>
</dbReference>
<dbReference type="PIRSF" id="PIRSF002070">
    <property type="entry name" value="SSB"/>
    <property type="match status" value="1"/>
</dbReference>
<evidence type="ECO:0000313" key="5">
    <source>
        <dbReference type="Proteomes" id="UP000076555"/>
    </source>
</evidence>
<protein>
    <recommendedName>
        <fullName evidence="2 3">Single-stranded DNA-binding protein</fullName>
        <shortName evidence="2">SSB</shortName>
    </recommendedName>
</protein>
<dbReference type="HAMAP" id="MF_00984">
    <property type="entry name" value="SSB"/>
    <property type="match status" value="1"/>
</dbReference>
<evidence type="ECO:0000256" key="3">
    <source>
        <dbReference type="PIRNR" id="PIRNR002070"/>
    </source>
</evidence>
<name>A0A166IBI1_NODSP</name>
<dbReference type="InterPro" id="IPR011344">
    <property type="entry name" value="ssDNA-bd"/>
</dbReference>
<gene>
    <name evidence="4" type="ORF">A2T98_19345</name>
</gene>
<sequence length="120" mass="13395">MSINIVTLVGRVGGDPDIKYFESGAVKCRLTLAVNRRSRKDDKPDWFTLELWDKTAEVAGNYVRKGSLIGVKGSLKFDTWSDRQTGANRSTPIIRVDQLDLLGSKRDTESGMADMSSEHF</sequence>
<reference evidence="4 5" key="1">
    <citation type="submission" date="2016-04" db="EMBL/GenBank/DDBJ databases">
        <title>Draft Genome Assembly of the Bloom-forming Cyanobacterium Nodularia spumigena Strain CENA596 in Shrimp Production Ponds.</title>
        <authorList>
            <person name="Popin R.V."/>
            <person name="Rigonato J."/>
            <person name="Abreu V.A."/>
            <person name="Andreote A.P."/>
            <person name="Silveira S.B."/>
            <person name="Odebrecht C."/>
            <person name="Fiore M.F."/>
        </authorList>
    </citation>
    <scope>NUCLEOTIDE SEQUENCE [LARGE SCALE GENOMIC DNA]</scope>
    <source>
        <strain evidence="4 5">CENA596</strain>
    </source>
</reference>
<accession>A0A166IBI1</accession>
<dbReference type="PANTHER" id="PTHR10302">
    <property type="entry name" value="SINGLE-STRANDED DNA-BINDING PROTEIN"/>
    <property type="match status" value="1"/>
</dbReference>
<comment type="subunit">
    <text evidence="2">Homotetramer.</text>
</comment>
<dbReference type="NCBIfam" id="NF005674">
    <property type="entry name" value="PRK07459.1"/>
    <property type="match status" value="1"/>
</dbReference>
<dbReference type="InterPro" id="IPR012340">
    <property type="entry name" value="NA-bd_OB-fold"/>
</dbReference>
<dbReference type="GO" id="GO:0006260">
    <property type="term" value="P:DNA replication"/>
    <property type="evidence" value="ECO:0007669"/>
    <property type="project" value="InterPro"/>
</dbReference>
<dbReference type="Proteomes" id="UP000076555">
    <property type="component" value="Unassembled WGS sequence"/>
</dbReference>
<evidence type="ECO:0000313" key="4">
    <source>
        <dbReference type="EMBL" id="KZL48180.1"/>
    </source>
</evidence>
<dbReference type="CDD" id="cd04496">
    <property type="entry name" value="SSB_OBF"/>
    <property type="match status" value="1"/>
</dbReference>
<dbReference type="InterPro" id="IPR000424">
    <property type="entry name" value="Primosome_PriB/ssb"/>
</dbReference>
<organism evidence="4 5">
    <name type="scientific">Nodularia spumigena CENA596</name>
    <dbReference type="NCBI Taxonomy" id="1819295"/>
    <lineage>
        <taxon>Bacteria</taxon>
        <taxon>Bacillati</taxon>
        <taxon>Cyanobacteriota</taxon>
        <taxon>Cyanophyceae</taxon>
        <taxon>Nostocales</taxon>
        <taxon>Nodulariaceae</taxon>
        <taxon>Nodularia</taxon>
    </lineage>
</organism>
<comment type="caution">
    <text evidence="4">The sequence shown here is derived from an EMBL/GenBank/DDBJ whole genome shotgun (WGS) entry which is preliminary data.</text>
</comment>
<dbReference type="NCBIfam" id="TIGR00621">
    <property type="entry name" value="ssb"/>
    <property type="match status" value="1"/>
</dbReference>
<dbReference type="PROSITE" id="PS50935">
    <property type="entry name" value="SSB"/>
    <property type="match status" value="1"/>
</dbReference>
<dbReference type="RefSeq" id="WP_006194850.1">
    <property type="nucleotide sequence ID" value="NZ_CAWMRI010000263.1"/>
</dbReference>
<dbReference type="AlphaFoldDB" id="A0A166IBI1"/>
<dbReference type="GeneID" id="78019131"/>
<dbReference type="EMBL" id="LWAJ01000263">
    <property type="protein sequence ID" value="KZL48180.1"/>
    <property type="molecule type" value="Genomic_DNA"/>
</dbReference>
<dbReference type="GO" id="GO:0009295">
    <property type="term" value="C:nucleoid"/>
    <property type="evidence" value="ECO:0007669"/>
    <property type="project" value="TreeGrafter"/>
</dbReference>
<dbReference type="OrthoDB" id="9809878at2"/>
<dbReference type="Gene3D" id="2.40.50.140">
    <property type="entry name" value="Nucleic acid-binding proteins"/>
    <property type="match status" value="1"/>
</dbReference>
<dbReference type="Pfam" id="PF00436">
    <property type="entry name" value="SSB"/>
    <property type="match status" value="1"/>
</dbReference>
<evidence type="ECO:0000256" key="1">
    <source>
        <dbReference type="ARBA" id="ARBA00023125"/>
    </source>
</evidence>
<comment type="caution">
    <text evidence="2">Lacks conserved residue(s) required for the propagation of feature annotation.</text>
</comment>
<evidence type="ECO:0000256" key="2">
    <source>
        <dbReference type="HAMAP-Rule" id="MF_00984"/>
    </source>
</evidence>
<dbReference type="SUPFAM" id="SSF50249">
    <property type="entry name" value="Nucleic acid-binding proteins"/>
    <property type="match status" value="1"/>
</dbReference>
<proteinExistence type="inferred from homology"/>